<dbReference type="GO" id="GO:0005634">
    <property type="term" value="C:nucleus"/>
    <property type="evidence" value="ECO:0007669"/>
    <property type="project" value="TreeGrafter"/>
</dbReference>
<proteinExistence type="predicted"/>
<dbReference type="OrthoDB" id="414698at2759"/>
<keyword evidence="1" id="KW-0378">Hydrolase</keyword>
<dbReference type="PANTHER" id="PTHR48070:SF6">
    <property type="entry name" value="ESTERASE OVCA2"/>
    <property type="match status" value="1"/>
</dbReference>
<reference evidence="3" key="1">
    <citation type="submission" date="2022-07" db="EMBL/GenBank/DDBJ databases">
        <title>Phylogenomic reconstructions and comparative analyses of Kickxellomycotina fungi.</title>
        <authorList>
            <person name="Reynolds N.K."/>
            <person name="Stajich J.E."/>
            <person name="Barry K."/>
            <person name="Grigoriev I.V."/>
            <person name="Crous P."/>
            <person name="Smith M.E."/>
        </authorList>
    </citation>
    <scope>NUCLEOTIDE SEQUENCE</scope>
    <source>
        <strain evidence="3">NRRL 3115</strain>
    </source>
</reference>
<dbReference type="Pfam" id="PF03959">
    <property type="entry name" value="FSH1"/>
    <property type="match status" value="1"/>
</dbReference>
<dbReference type="EMBL" id="JANBTW010000089">
    <property type="protein sequence ID" value="KAJ2672065.1"/>
    <property type="molecule type" value="Genomic_DNA"/>
</dbReference>
<name>A0A9W8KUU9_9FUNG</name>
<dbReference type="AlphaFoldDB" id="A0A9W8KUU9"/>
<feature type="domain" description="Serine hydrolase" evidence="2">
    <location>
        <begin position="15"/>
        <end position="228"/>
    </location>
</feature>
<dbReference type="SUPFAM" id="SSF53474">
    <property type="entry name" value="alpha/beta-Hydrolases"/>
    <property type="match status" value="1"/>
</dbReference>
<dbReference type="Gene3D" id="3.40.50.1820">
    <property type="entry name" value="alpha/beta hydrolase"/>
    <property type="match status" value="1"/>
</dbReference>
<organism evidence="3 4">
    <name type="scientific">Coemansia spiralis</name>
    <dbReference type="NCBI Taxonomy" id="417178"/>
    <lineage>
        <taxon>Eukaryota</taxon>
        <taxon>Fungi</taxon>
        <taxon>Fungi incertae sedis</taxon>
        <taxon>Zoopagomycota</taxon>
        <taxon>Kickxellomycotina</taxon>
        <taxon>Kickxellomycetes</taxon>
        <taxon>Kickxellales</taxon>
        <taxon>Kickxellaceae</taxon>
        <taxon>Coemansia</taxon>
    </lineage>
</organism>
<dbReference type="PANTHER" id="PTHR48070">
    <property type="entry name" value="ESTERASE OVCA2"/>
    <property type="match status" value="1"/>
</dbReference>
<dbReference type="InterPro" id="IPR050593">
    <property type="entry name" value="LovG"/>
</dbReference>
<dbReference type="GO" id="GO:0005737">
    <property type="term" value="C:cytoplasm"/>
    <property type="evidence" value="ECO:0007669"/>
    <property type="project" value="TreeGrafter"/>
</dbReference>
<evidence type="ECO:0000313" key="4">
    <source>
        <dbReference type="Proteomes" id="UP001151518"/>
    </source>
</evidence>
<protein>
    <recommendedName>
        <fullName evidence="2">Serine hydrolase domain-containing protein</fullName>
    </recommendedName>
</protein>
<sequence>MTVPVSGHDDSEPRNKLRMLCLHGYEQDSNVLRTKLKHHMAALQNKVDFVFETAPNILHPYDIDGMDNVTRAEATRTGKTLGKTFRGWYFLKSADPEIIDGLENSIEHLVAVLEEQGPFDGMLGFSQGGLMTAIMCSLLEHRYKQLGDQCTHAPFKFAIISSGYKLKDTRWQYLYEKPISTPSLHIYGVLDSMIHVSKSIELKHTFAHATEYCFVGTHFVPKTPEAIETISEFIAKFTNADE</sequence>
<dbReference type="InterPro" id="IPR005645">
    <property type="entry name" value="FSH-like_dom"/>
</dbReference>
<accession>A0A9W8KUU9</accession>
<evidence type="ECO:0000256" key="1">
    <source>
        <dbReference type="ARBA" id="ARBA00022801"/>
    </source>
</evidence>
<dbReference type="Proteomes" id="UP001151518">
    <property type="component" value="Unassembled WGS sequence"/>
</dbReference>
<comment type="caution">
    <text evidence="3">The sequence shown here is derived from an EMBL/GenBank/DDBJ whole genome shotgun (WGS) entry which is preliminary data.</text>
</comment>
<dbReference type="GO" id="GO:0016787">
    <property type="term" value="F:hydrolase activity"/>
    <property type="evidence" value="ECO:0007669"/>
    <property type="project" value="UniProtKB-KW"/>
</dbReference>
<dbReference type="InterPro" id="IPR029058">
    <property type="entry name" value="AB_hydrolase_fold"/>
</dbReference>
<evidence type="ECO:0000313" key="3">
    <source>
        <dbReference type="EMBL" id="KAJ2672065.1"/>
    </source>
</evidence>
<gene>
    <name evidence="3" type="ORF">GGI25_005259</name>
</gene>
<evidence type="ECO:0000259" key="2">
    <source>
        <dbReference type="Pfam" id="PF03959"/>
    </source>
</evidence>